<dbReference type="AlphaFoldDB" id="A0A5A7VFZ4"/>
<organism evidence="2 4">
    <name type="scientific">Cucumis melo var. makuwa</name>
    <name type="common">Oriental melon</name>
    <dbReference type="NCBI Taxonomy" id="1194695"/>
    <lineage>
        <taxon>Eukaryota</taxon>
        <taxon>Viridiplantae</taxon>
        <taxon>Streptophyta</taxon>
        <taxon>Embryophyta</taxon>
        <taxon>Tracheophyta</taxon>
        <taxon>Spermatophyta</taxon>
        <taxon>Magnoliopsida</taxon>
        <taxon>eudicotyledons</taxon>
        <taxon>Gunneridae</taxon>
        <taxon>Pentapetalae</taxon>
        <taxon>rosids</taxon>
        <taxon>fabids</taxon>
        <taxon>Cucurbitales</taxon>
        <taxon>Cucurbitaceae</taxon>
        <taxon>Benincaseae</taxon>
        <taxon>Cucumis</taxon>
    </lineage>
</organism>
<evidence type="ECO:0000313" key="2">
    <source>
        <dbReference type="EMBL" id="KAA0066668.1"/>
    </source>
</evidence>
<evidence type="ECO:0000313" key="5">
    <source>
        <dbReference type="Proteomes" id="UP000321947"/>
    </source>
</evidence>
<name>A0A5A7VFZ4_CUCMM</name>
<evidence type="ECO:0000313" key="4">
    <source>
        <dbReference type="Proteomes" id="UP000321393"/>
    </source>
</evidence>
<gene>
    <name evidence="3" type="ORF">E5676_scaffold2119G00500</name>
    <name evidence="2" type="ORF">E6C27_scaffold979G001010</name>
</gene>
<dbReference type="EMBL" id="SSTE01000850">
    <property type="protein sequence ID" value="KAA0066668.1"/>
    <property type="molecule type" value="Genomic_DNA"/>
</dbReference>
<sequence>MRKGKQKRRRKDWSENKNKRRGSLERRKKRGRKGMKRMKSKRKKKKEWREKLEKEKEDERKKKEDEKKGKKMRVEKKAEEKTGKVKSELLKKKGWEKLLSEVDKVAFFKKKWRNLLMIIEKSLRKRLKNLVPWRLCIKACSELEKSPKVEVSDGVCTGSTLRRVIAIYKNKAKIRCLKTKQEGQKEVKDVDSGEEEKGKENEDPLKRKRQGGEKAKSSKAKDSKETLSHAAS</sequence>
<feature type="compositionally biased region" description="Basic residues" evidence="1">
    <location>
        <begin position="26"/>
        <end position="46"/>
    </location>
</feature>
<feature type="compositionally biased region" description="Basic and acidic residues" evidence="1">
    <location>
        <begin position="12"/>
        <end position="25"/>
    </location>
</feature>
<feature type="region of interest" description="Disordered" evidence="1">
    <location>
        <begin position="181"/>
        <end position="232"/>
    </location>
</feature>
<evidence type="ECO:0000256" key="1">
    <source>
        <dbReference type="SAM" id="MobiDB-lite"/>
    </source>
</evidence>
<accession>A0A5A7VFZ4</accession>
<feature type="compositionally biased region" description="Basic and acidic residues" evidence="1">
    <location>
        <begin position="47"/>
        <end position="68"/>
    </location>
</feature>
<dbReference type="EMBL" id="SSTD01014757">
    <property type="protein sequence ID" value="TYK04112.1"/>
    <property type="molecule type" value="Genomic_DNA"/>
</dbReference>
<feature type="compositionally biased region" description="Basic residues" evidence="1">
    <location>
        <begin position="1"/>
        <end position="11"/>
    </location>
</feature>
<dbReference type="Proteomes" id="UP000321947">
    <property type="component" value="Unassembled WGS sequence"/>
</dbReference>
<proteinExistence type="predicted"/>
<dbReference type="Proteomes" id="UP000321393">
    <property type="component" value="Unassembled WGS sequence"/>
</dbReference>
<feature type="region of interest" description="Disordered" evidence="1">
    <location>
        <begin position="1"/>
        <end position="80"/>
    </location>
</feature>
<comment type="caution">
    <text evidence="2">The sequence shown here is derived from an EMBL/GenBank/DDBJ whole genome shotgun (WGS) entry which is preliminary data.</text>
</comment>
<evidence type="ECO:0008006" key="6">
    <source>
        <dbReference type="Google" id="ProtNLM"/>
    </source>
</evidence>
<evidence type="ECO:0000313" key="3">
    <source>
        <dbReference type="EMBL" id="TYK04112.1"/>
    </source>
</evidence>
<protein>
    <recommendedName>
        <fullName evidence="6">Protein MNN4-like</fullName>
    </recommendedName>
</protein>
<reference evidence="4 5" key="1">
    <citation type="submission" date="2019-08" db="EMBL/GenBank/DDBJ databases">
        <title>Draft genome sequences of two oriental melons (Cucumis melo L. var makuwa).</title>
        <authorList>
            <person name="Kwon S.-Y."/>
        </authorList>
    </citation>
    <scope>NUCLEOTIDE SEQUENCE [LARGE SCALE GENOMIC DNA]</scope>
    <source>
        <strain evidence="5">cv. Chang Bougi</strain>
        <strain evidence="4">cv. SW 3</strain>
        <tissue evidence="2">Leaf</tissue>
    </source>
</reference>